<sequence length="125" mass="14370">MADRLLATRGAVVPFSQIYPEKWDHVCWLGDYSMPSAWIPRLLPHSSSQLKFVPHDRWVDEGRRALVFIDSVAATGRVFLFDYRDIDLPDEPECVERDHATFRIETVKAPNLTYTKLVISKALVP</sequence>
<organism evidence="1 2">
    <name type="scientific">Microvirga makkahensis</name>
    <dbReference type="NCBI Taxonomy" id="1128670"/>
    <lineage>
        <taxon>Bacteria</taxon>
        <taxon>Pseudomonadati</taxon>
        <taxon>Pseudomonadota</taxon>
        <taxon>Alphaproteobacteria</taxon>
        <taxon>Hyphomicrobiales</taxon>
        <taxon>Methylobacteriaceae</taxon>
        <taxon>Microvirga</taxon>
    </lineage>
</organism>
<evidence type="ECO:0000313" key="2">
    <source>
        <dbReference type="Proteomes" id="UP000436483"/>
    </source>
</evidence>
<dbReference type="OrthoDB" id="8448986at2"/>
<proteinExistence type="predicted"/>
<reference evidence="1 2" key="2">
    <citation type="submission" date="2020-01" db="EMBL/GenBank/DDBJ databases">
        <title>Microvirga sp. nov., an arsenate reduction bacterium isolated from Tibet hotspring sediments.</title>
        <authorList>
            <person name="Xian W.-D."/>
            <person name="Li W.-J."/>
        </authorList>
    </citation>
    <scope>NUCLEOTIDE SEQUENCE [LARGE SCALE GENOMIC DNA]</scope>
    <source>
        <strain evidence="1 2">KCTC 23863</strain>
    </source>
</reference>
<comment type="caution">
    <text evidence="1">The sequence shown here is derived from an EMBL/GenBank/DDBJ whole genome shotgun (WGS) entry which is preliminary data.</text>
</comment>
<evidence type="ECO:0000313" key="1">
    <source>
        <dbReference type="EMBL" id="MXQ12661.1"/>
    </source>
</evidence>
<dbReference type="Proteomes" id="UP000436483">
    <property type="component" value="Unassembled WGS sequence"/>
</dbReference>
<reference evidence="1 2" key="1">
    <citation type="submission" date="2019-12" db="EMBL/GenBank/DDBJ databases">
        <authorList>
            <person name="Yuan C.-G."/>
        </authorList>
    </citation>
    <scope>NUCLEOTIDE SEQUENCE [LARGE SCALE GENOMIC DNA]</scope>
    <source>
        <strain evidence="1 2">KCTC 23863</strain>
    </source>
</reference>
<dbReference type="AlphaFoldDB" id="A0A7X3MT44"/>
<gene>
    <name evidence="1" type="ORF">GR328_14580</name>
</gene>
<keyword evidence="2" id="KW-1185">Reference proteome</keyword>
<protein>
    <submittedName>
        <fullName evidence="1">Uncharacterized protein</fullName>
    </submittedName>
</protein>
<accession>A0A7X3MT44</accession>
<dbReference type="EMBL" id="WURB01000009">
    <property type="protein sequence ID" value="MXQ12661.1"/>
    <property type="molecule type" value="Genomic_DNA"/>
</dbReference>
<name>A0A7X3MT44_9HYPH</name>
<dbReference type="RefSeq" id="WP_160885247.1">
    <property type="nucleotide sequence ID" value="NZ_WURB01000009.1"/>
</dbReference>